<dbReference type="InterPro" id="IPR002872">
    <property type="entry name" value="Proline_DH_dom"/>
</dbReference>
<evidence type="ECO:0000256" key="3">
    <source>
        <dbReference type="ARBA" id="ARBA00023002"/>
    </source>
</evidence>
<gene>
    <name evidence="7" type="ORF">HaLaN_08970</name>
</gene>
<evidence type="ECO:0000259" key="6">
    <source>
        <dbReference type="Pfam" id="PF01619"/>
    </source>
</evidence>
<keyword evidence="4 5" id="KW-0642">Proline metabolism</keyword>
<protein>
    <recommendedName>
        <fullName evidence="2 5">Proline dehydrogenase</fullName>
        <ecNumber evidence="2 5">1.5.5.2</ecNumber>
    </recommendedName>
</protein>
<dbReference type="PANTHER" id="PTHR13914:SF0">
    <property type="entry name" value="PROLINE DEHYDROGENASE 1, MITOCHONDRIAL"/>
    <property type="match status" value="1"/>
</dbReference>
<reference evidence="7 8" key="1">
    <citation type="submission" date="2020-02" db="EMBL/GenBank/DDBJ databases">
        <title>Draft genome sequence of Haematococcus lacustris strain NIES-144.</title>
        <authorList>
            <person name="Morimoto D."/>
            <person name="Nakagawa S."/>
            <person name="Yoshida T."/>
            <person name="Sawayama S."/>
        </authorList>
    </citation>
    <scope>NUCLEOTIDE SEQUENCE [LARGE SCALE GENOMIC DNA]</scope>
    <source>
        <strain evidence="7 8">NIES-144</strain>
    </source>
</reference>
<comment type="caution">
    <text evidence="7">The sequence shown here is derived from an EMBL/GenBank/DDBJ whole genome shotgun (WGS) entry which is preliminary data.</text>
</comment>
<keyword evidence="8" id="KW-1185">Reference proteome</keyword>
<sequence length="120" mass="13385">MELLLQAVVEGRAEVLLGTHNQASVELAVARMSELGLQPQGSNVYFGQLLGMSDHLTQTLGAAGFKCFKYVPYGEVEQVLPYLLRRAAENSNLLKGAKRDIQLLRAELRDRVFKPWTRLA</sequence>
<dbReference type="PANTHER" id="PTHR13914">
    <property type="entry name" value="PROLINE OXIDASE"/>
    <property type="match status" value="1"/>
</dbReference>
<feature type="domain" description="Proline dehydrogenase" evidence="6">
    <location>
        <begin position="10"/>
        <end position="92"/>
    </location>
</feature>
<dbReference type="InterPro" id="IPR029041">
    <property type="entry name" value="FAD-linked_oxidoreductase-like"/>
</dbReference>
<evidence type="ECO:0000256" key="5">
    <source>
        <dbReference type="RuleBase" id="RU364054"/>
    </source>
</evidence>
<dbReference type="EC" id="1.5.5.2" evidence="2 5"/>
<dbReference type="EMBL" id="BLLF01000580">
    <property type="protein sequence ID" value="GFH13143.1"/>
    <property type="molecule type" value="Genomic_DNA"/>
</dbReference>
<evidence type="ECO:0000256" key="2">
    <source>
        <dbReference type="ARBA" id="ARBA00012695"/>
    </source>
</evidence>
<dbReference type="InterPro" id="IPR015659">
    <property type="entry name" value="Proline_oxidase"/>
</dbReference>
<comment type="similarity">
    <text evidence="1 5">Belongs to the proline oxidase family.</text>
</comment>
<comment type="function">
    <text evidence="5">Converts proline to delta-1-pyrroline-5-carboxylate.</text>
</comment>
<evidence type="ECO:0000313" key="7">
    <source>
        <dbReference type="EMBL" id="GFH13143.1"/>
    </source>
</evidence>
<name>A0A699YSE9_HAELA</name>
<dbReference type="AlphaFoldDB" id="A0A699YSE9"/>
<dbReference type="GO" id="GO:0005739">
    <property type="term" value="C:mitochondrion"/>
    <property type="evidence" value="ECO:0007669"/>
    <property type="project" value="TreeGrafter"/>
</dbReference>
<organism evidence="7 8">
    <name type="scientific">Haematococcus lacustris</name>
    <name type="common">Green alga</name>
    <name type="synonym">Haematococcus pluvialis</name>
    <dbReference type="NCBI Taxonomy" id="44745"/>
    <lineage>
        <taxon>Eukaryota</taxon>
        <taxon>Viridiplantae</taxon>
        <taxon>Chlorophyta</taxon>
        <taxon>core chlorophytes</taxon>
        <taxon>Chlorophyceae</taxon>
        <taxon>CS clade</taxon>
        <taxon>Chlamydomonadales</taxon>
        <taxon>Haematococcaceae</taxon>
        <taxon>Haematococcus</taxon>
    </lineage>
</organism>
<dbReference type="Gene3D" id="3.20.20.220">
    <property type="match status" value="1"/>
</dbReference>
<comment type="cofactor">
    <cofactor evidence="5">
        <name>FAD</name>
        <dbReference type="ChEBI" id="CHEBI:57692"/>
    </cofactor>
</comment>
<dbReference type="Proteomes" id="UP000485058">
    <property type="component" value="Unassembled WGS sequence"/>
</dbReference>
<keyword evidence="5" id="KW-0274">FAD</keyword>
<keyword evidence="5" id="KW-0285">Flavoprotein</keyword>
<proteinExistence type="inferred from homology"/>
<evidence type="ECO:0000256" key="1">
    <source>
        <dbReference type="ARBA" id="ARBA00005869"/>
    </source>
</evidence>
<keyword evidence="3 5" id="KW-0560">Oxidoreductase</keyword>
<evidence type="ECO:0000313" key="8">
    <source>
        <dbReference type="Proteomes" id="UP000485058"/>
    </source>
</evidence>
<accession>A0A699YSE9</accession>
<dbReference type="GO" id="GO:0004657">
    <property type="term" value="F:proline dehydrogenase activity"/>
    <property type="evidence" value="ECO:0007669"/>
    <property type="project" value="UniProtKB-EC"/>
</dbReference>
<dbReference type="GO" id="GO:0010133">
    <property type="term" value="P:L-proline catabolic process to L-glutamate"/>
    <property type="evidence" value="ECO:0007669"/>
    <property type="project" value="TreeGrafter"/>
</dbReference>
<dbReference type="SUPFAM" id="SSF51730">
    <property type="entry name" value="FAD-linked oxidoreductase"/>
    <property type="match status" value="1"/>
</dbReference>
<evidence type="ECO:0000256" key="4">
    <source>
        <dbReference type="ARBA" id="ARBA00023062"/>
    </source>
</evidence>
<dbReference type="Pfam" id="PF01619">
    <property type="entry name" value="Pro_dh"/>
    <property type="match status" value="1"/>
</dbReference>
<comment type="catalytic activity">
    <reaction evidence="5">
        <text>L-proline + a quinone = (S)-1-pyrroline-5-carboxylate + a quinol + H(+)</text>
        <dbReference type="Rhea" id="RHEA:23784"/>
        <dbReference type="ChEBI" id="CHEBI:15378"/>
        <dbReference type="ChEBI" id="CHEBI:17388"/>
        <dbReference type="ChEBI" id="CHEBI:24646"/>
        <dbReference type="ChEBI" id="CHEBI:60039"/>
        <dbReference type="ChEBI" id="CHEBI:132124"/>
        <dbReference type="EC" id="1.5.5.2"/>
    </reaction>
</comment>
<dbReference type="GO" id="GO:0071949">
    <property type="term" value="F:FAD binding"/>
    <property type="evidence" value="ECO:0007669"/>
    <property type="project" value="TreeGrafter"/>
</dbReference>